<comment type="similarity">
    <text evidence="8">Belongs to the MobA family.</text>
</comment>
<keyword evidence="12" id="KW-1185">Reference proteome</keyword>
<reference evidence="10" key="4">
    <citation type="submission" date="2022-09" db="EMBL/GenBank/DDBJ databases">
        <title>Rouxiella aceris sp. nov., isolated from tree sap and emended description of the genus Rhouxiella.</title>
        <authorList>
            <person name="Kim I.S."/>
        </authorList>
    </citation>
    <scope>NUCLEOTIDE SEQUENCE</scope>
    <source>
        <strain evidence="10">SAP-2</strain>
    </source>
</reference>
<keyword evidence="1 8" id="KW-0963">Cytoplasm</keyword>
<dbReference type="NCBIfam" id="TIGR02665">
    <property type="entry name" value="molyb_mobA"/>
    <property type="match status" value="1"/>
</dbReference>
<dbReference type="Pfam" id="PF12804">
    <property type="entry name" value="NTP_transf_3"/>
    <property type="match status" value="1"/>
</dbReference>
<accession>A0AA40X6L3</accession>
<feature type="binding site" evidence="8">
    <location>
        <position position="98"/>
    </location>
    <ligand>
        <name>Mg(2+)</name>
        <dbReference type="ChEBI" id="CHEBI:18420"/>
    </ligand>
</feature>
<sequence length="194" mass="21169">MTSNMITGVILAGGRSSRMGEDKGLVMVDGLPLYAHIANRLEPQVTHLMVSSNQNQEKYAVRYPVIGDLIPDFAGPLSGMLAALLASETEWVVCVPCDVPDFPDDLVQQLWKGKGQSPAAYVSDGNRAHPALCLLNKSLLPSLKSYLEQGERKVMLFFSQCGAKEVLFDNTGDFSNLNTPADVKLWQQSSRKGL</sequence>
<comment type="function">
    <text evidence="8">Transfers a GMP moiety from GTP to Mo-molybdopterin (Mo-MPT) cofactor (Moco or molybdenum cofactor) to form Mo-molybdopterin guanine dinucleotide (Mo-MGD) cofactor.</text>
</comment>
<evidence type="ECO:0000313" key="13">
    <source>
        <dbReference type="Proteomes" id="UP000705283"/>
    </source>
</evidence>
<keyword evidence="7 8" id="KW-0501">Molybdenum cofactor biosynthesis</keyword>
<dbReference type="EMBL" id="JADMKS010000012">
    <property type="protein sequence ID" value="MBF6639633.1"/>
    <property type="molecule type" value="Genomic_DNA"/>
</dbReference>
<comment type="cofactor">
    <cofactor evidence="8">
        <name>Mg(2+)</name>
        <dbReference type="ChEBI" id="CHEBI:18420"/>
    </cofactor>
</comment>
<evidence type="ECO:0000256" key="3">
    <source>
        <dbReference type="ARBA" id="ARBA00022723"/>
    </source>
</evidence>
<dbReference type="PANTHER" id="PTHR19136:SF81">
    <property type="entry name" value="MOLYBDENUM COFACTOR GUANYLYLTRANSFERASE"/>
    <property type="match status" value="1"/>
</dbReference>
<evidence type="ECO:0000256" key="2">
    <source>
        <dbReference type="ARBA" id="ARBA00022679"/>
    </source>
</evidence>
<dbReference type="GO" id="GO:0005525">
    <property type="term" value="F:GTP binding"/>
    <property type="evidence" value="ECO:0007669"/>
    <property type="project" value="UniProtKB-UniRule"/>
</dbReference>
<reference evidence="11 12" key="2">
    <citation type="journal article" date="2017" name="Int. J. Syst. Evol. Microbiol.">
        <title>Rouxiella badensis sp. nov. and Rouxiella silvae sp. nov. isolated from peat bog soil in Germany and emendation of the genus description.</title>
        <authorList>
            <person name="Le Fleche-Mateos A."/>
            <person name="Kugler J.H."/>
            <person name="Hansen S.H."/>
            <person name="Syldatk C."/>
            <person name="Hausmann R."/>
            <person name="Lomprez F."/>
            <person name="Vandenbogaert M."/>
            <person name="Manuguerra J.C."/>
            <person name="Grimont P.A."/>
        </authorList>
    </citation>
    <scope>NUCLEOTIDE SEQUENCE [LARGE SCALE GENOMIC DNA]</scope>
    <source>
        <strain evidence="11 12">213</strain>
    </source>
</reference>
<keyword evidence="6 8" id="KW-0342">GTP-binding</keyword>
<proteinExistence type="inferred from homology"/>
<reference evidence="10" key="3">
    <citation type="submission" date="2020-11" db="EMBL/GenBank/DDBJ databases">
        <authorList>
            <person name="Lee S.D."/>
        </authorList>
    </citation>
    <scope>NUCLEOTIDE SEQUENCE</scope>
    <source>
        <strain evidence="10">SAP-2</strain>
    </source>
</reference>
<name>A0AA40X6L3_9GAMM</name>
<dbReference type="Gene3D" id="3.90.550.10">
    <property type="entry name" value="Spore Coat Polysaccharide Biosynthesis Protein SpsA, Chain A"/>
    <property type="match status" value="1"/>
</dbReference>
<evidence type="ECO:0000259" key="9">
    <source>
        <dbReference type="Pfam" id="PF12804"/>
    </source>
</evidence>
<dbReference type="SUPFAM" id="SSF53448">
    <property type="entry name" value="Nucleotide-diphospho-sugar transferases"/>
    <property type="match status" value="1"/>
</dbReference>
<evidence type="ECO:0000256" key="4">
    <source>
        <dbReference type="ARBA" id="ARBA00022741"/>
    </source>
</evidence>
<dbReference type="EMBL" id="MRWD01000004">
    <property type="protein sequence ID" value="ORJ22722.1"/>
    <property type="molecule type" value="Genomic_DNA"/>
</dbReference>
<evidence type="ECO:0000313" key="12">
    <source>
        <dbReference type="Proteomes" id="UP000192722"/>
    </source>
</evidence>
<evidence type="ECO:0000256" key="8">
    <source>
        <dbReference type="HAMAP-Rule" id="MF_00316"/>
    </source>
</evidence>
<dbReference type="GO" id="GO:1902758">
    <property type="term" value="P:bis(molybdopterin guanine dinucleotide)molybdenum biosynthetic process"/>
    <property type="evidence" value="ECO:0007669"/>
    <property type="project" value="TreeGrafter"/>
</dbReference>
<feature type="binding site" evidence="8">
    <location>
        <position position="68"/>
    </location>
    <ligand>
        <name>GTP</name>
        <dbReference type="ChEBI" id="CHEBI:37565"/>
    </ligand>
</feature>
<dbReference type="CDD" id="cd02503">
    <property type="entry name" value="MobA"/>
    <property type="match status" value="1"/>
</dbReference>
<dbReference type="Proteomes" id="UP000705283">
    <property type="component" value="Unassembled WGS sequence"/>
</dbReference>
<comment type="subunit">
    <text evidence="8">Monomer.</text>
</comment>
<evidence type="ECO:0000313" key="11">
    <source>
        <dbReference type="EMBL" id="ORJ22722.1"/>
    </source>
</evidence>
<evidence type="ECO:0000256" key="5">
    <source>
        <dbReference type="ARBA" id="ARBA00022842"/>
    </source>
</evidence>
<feature type="domain" description="MobA-like NTP transferase" evidence="9">
    <location>
        <begin position="8"/>
        <end position="155"/>
    </location>
</feature>
<dbReference type="Proteomes" id="UP000192722">
    <property type="component" value="Unassembled WGS sequence"/>
</dbReference>
<evidence type="ECO:0000313" key="10">
    <source>
        <dbReference type="EMBL" id="MBF6639633.1"/>
    </source>
</evidence>
<dbReference type="InterPro" id="IPR025877">
    <property type="entry name" value="MobA-like_NTP_Trfase"/>
</dbReference>
<keyword evidence="10" id="KW-0548">Nucleotidyltransferase</keyword>
<comment type="caution">
    <text evidence="10">The sequence shown here is derived from an EMBL/GenBank/DDBJ whole genome shotgun (WGS) entry which is preliminary data.</text>
</comment>
<evidence type="ECO:0000256" key="1">
    <source>
        <dbReference type="ARBA" id="ARBA00022490"/>
    </source>
</evidence>
<reference evidence="11" key="1">
    <citation type="submission" date="2016-12" db="EMBL/GenBank/DDBJ databases">
        <authorList>
            <person name="Le Fleche-Mateos A."/>
        </authorList>
    </citation>
    <scope>NUCLEOTIDE SEQUENCE</scope>
    <source>
        <strain evidence="11">213</strain>
    </source>
</reference>
<feature type="binding site" evidence="8">
    <location>
        <position position="98"/>
    </location>
    <ligand>
        <name>GTP</name>
        <dbReference type="ChEBI" id="CHEBI:37565"/>
    </ligand>
</feature>
<comment type="caution">
    <text evidence="8">Lacks conserved residue(s) required for the propagation of feature annotation.</text>
</comment>
<comment type="domain">
    <text evidence="8">The N-terminal domain determines nucleotide recognition and specific binding, while the C-terminal domain determines the specific binding to the target protein.</text>
</comment>
<evidence type="ECO:0000256" key="6">
    <source>
        <dbReference type="ARBA" id="ARBA00023134"/>
    </source>
</evidence>
<feature type="binding site" evidence="8">
    <location>
        <begin position="11"/>
        <end position="13"/>
    </location>
    <ligand>
        <name>GTP</name>
        <dbReference type="ChEBI" id="CHEBI:37565"/>
    </ligand>
</feature>
<dbReference type="PANTHER" id="PTHR19136">
    <property type="entry name" value="MOLYBDENUM COFACTOR GUANYLYLTRANSFERASE"/>
    <property type="match status" value="1"/>
</dbReference>
<protein>
    <recommendedName>
        <fullName evidence="8">Molybdenum cofactor guanylyltransferase</fullName>
        <shortName evidence="8">MoCo guanylyltransferase</shortName>
        <ecNumber evidence="8">2.7.7.77</ecNumber>
    </recommendedName>
    <alternativeName>
        <fullName evidence="8">GTP:molybdopterin guanylyltransferase</fullName>
    </alternativeName>
    <alternativeName>
        <fullName evidence="8">Mo-MPT guanylyltransferase</fullName>
    </alternativeName>
    <alternativeName>
        <fullName evidence="8">Molybdopterin guanylyltransferase</fullName>
    </alternativeName>
    <alternativeName>
        <fullName evidence="8">Molybdopterin-guanine dinucleotide synthase</fullName>
        <shortName evidence="8">MGD synthase</shortName>
    </alternativeName>
</protein>
<evidence type="ECO:0000256" key="7">
    <source>
        <dbReference type="ARBA" id="ARBA00023150"/>
    </source>
</evidence>
<gene>
    <name evidence="8 10" type="primary">mobA</name>
    <name evidence="11" type="ORF">BS639_02550</name>
    <name evidence="10" type="ORF">ITX54_23475</name>
</gene>
<keyword evidence="2 8" id="KW-0808">Transferase</keyword>
<dbReference type="GO" id="GO:0046872">
    <property type="term" value="F:metal ion binding"/>
    <property type="evidence" value="ECO:0007669"/>
    <property type="project" value="UniProtKB-KW"/>
</dbReference>
<comment type="subcellular location">
    <subcellularLocation>
        <location evidence="8">Cytoplasm</location>
    </subcellularLocation>
</comment>
<dbReference type="GO" id="GO:0005737">
    <property type="term" value="C:cytoplasm"/>
    <property type="evidence" value="ECO:0007669"/>
    <property type="project" value="UniProtKB-SubCell"/>
</dbReference>
<keyword evidence="5 8" id="KW-0460">Magnesium</keyword>
<dbReference type="AlphaFoldDB" id="A0AA40X6L3"/>
<feature type="binding site" evidence="8">
    <location>
        <position position="23"/>
    </location>
    <ligand>
        <name>GTP</name>
        <dbReference type="ChEBI" id="CHEBI:37565"/>
    </ligand>
</feature>
<dbReference type="HAMAP" id="MF_00316">
    <property type="entry name" value="MobA"/>
    <property type="match status" value="1"/>
</dbReference>
<keyword evidence="3 8" id="KW-0479">Metal-binding</keyword>
<organism evidence="10 13">
    <name type="scientific">Rouxiella silvae</name>
    <dbReference type="NCBI Taxonomy" id="1646373"/>
    <lineage>
        <taxon>Bacteria</taxon>
        <taxon>Pseudomonadati</taxon>
        <taxon>Pseudomonadota</taxon>
        <taxon>Gammaproteobacteria</taxon>
        <taxon>Enterobacterales</taxon>
        <taxon>Yersiniaceae</taxon>
        <taxon>Rouxiella</taxon>
    </lineage>
</organism>
<dbReference type="InterPro" id="IPR013482">
    <property type="entry name" value="Molybde_CF_guanTrfase"/>
</dbReference>
<dbReference type="EC" id="2.7.7.77" evidence="8"/>
<comment type="catalytic activity">
    <reaction evidence="8">
        <text>Mo-molybdopterin + GTP + H(+) = Mo-molybdopterin guanine dinucleotide + diphosphate</text>
        <dbReference type="Rhea" id="RHEA:34243"/>
        <dbReference type="ChEBI" id="CHEBI:15378"/>
        <dbReference type="ChEBI" id="CHEBI:33019"/>
        <dbReference type="ChEBI" id="CHEBI:37565"/>
        <dbReference type="ChEBI" id="CHEBI:71302"/>
        <dbReference type="ChEBI" id="CHEBI:71310"/>
        <dbReference type="EC" id="2.7.7.77"/>
    </reaction>
</comment>
<dbReference type="InterPro" id="IPR029044">
    <property type="entry name" value="Nucleotide-diphossugar_trans"/>
</dbReference>
<dbReference type="GO" id="GO:0061603">
    <property type="term" value="F:molybdenum cofactor guanylyltransferase activity"/>
    <property type="evidence" value="ECO:0007669"/>
    <property type="project" value="UniProtKB-EC"/>
</dbReference>
<keyword evidence="4 8" id="KW-0547">Nucleotide-binding</keyword>
<dbReference type="RefSeq" id="WP_055773441.1">
    <property type="nucleotide sequence ID" value="NZ_CBCSCF010000012.1"/>
</dbReference>